<gene>
    <name evidence="3" type="ORF">FB567DRAFT_334188</name>
</gene>
<evidence type="ECO:0000313" key="4">
    <source>
        <dbReference type="Proteomes" id="UP000813461"/>
    </source>
</evidence>
<dbReference type="Proteomes" id="UP000813461">
    <property type="component" value="Unassembled WGS sequence"/>
</dbReference>
<keyword evidence="2" id="KW-0812">Transmembrane</keyword>
<keyword evidence="2" id="KW-0472">Membrane</keyword>
<accession>A0A8K0VYS6</accession>
<name>A0A8K0VYS6_9PLEO</name>
<comment type="caution">
    <text evidence="3">The sequence shown here is derived from an EMBL/GenBank/DDBJ whole genome shotgun (WGS) entry which is preliminary data.</text>
</comment>
<dbReference type="InterPro" id="IPR021848">
    <property type="entry name" value="HODM_asu-like"/>
</dbReference>
<feature type="region of interest" description="Disordered" evidence="1">
    <location>
        <begin position="36"/>
        <end position="56"/>
    </location>
</feature>
<feature type="compositionally biased region" description="Low complexity" evidence="1">
    <location>
        <begin position="46"/>
        <end position="56"/>
    </location>
</feature>
<keyword evidence="4" id="KW-1185">Reference proteome</keyword>
<reference evidence="3" key="1">
    <citation type="journal article" date="2021" name="Nat. Commun.">
        <title>Genetic determinants of endophytism in the Arabidopsis root mycobiome.</title>
        <authorList>
            <person name="Mesny F."/>
            <person name="Miyauchi S."/>
            <person name="Thiergart T."/>
            <person name="Pickel B."/>
            <person name="Atanasova L."/>
            <person name="Karlsson M."/>
            <person name="Huettel B."/>
            <person name="Barry K.W."/>
            <person name="Haridas S."/>
            <person name="Chen C."/>
            <person name="Bauer D."/>
            <person name="Andreopoulos W."/>
            <person name="Pangilinan J."/>
            <person name="LaButti K."/>
            <person name="Riley R."/>
            <person name="Lipzen A."/>
            <person name="Clum A."/>
            <person name="Drula E."/>
            <person name="Henrissat B."/>
            <person name="Kohler A."/>
            <person name="Grigoriev I.V."/>
            <person name="Martin F.M."/>
            <person name="Hacquard S."/>
        </authorList>
    </citation>
    <scope>NUCLEOTIDE SEQUENCE</scope>
    <source>
        <strain evidence="3">MPI-SDFR-AT-0120</strain>
    </source>
</reference>
<keyword evidence="2" id="KW-1133">Transmembrane helix</keyword>
<evidence type="ECO:0000256" key="1">
    <source>
        <dbReference type="SAM" id="MobiDB-lite"/>
    </source>
</evidence>
<dbReference type="OrthoDB" id="5043642at2759"/>
<evidence type="ECO:0000256" key="2">
    <source>
        <dbReference type="SAM" id="Phobius"/>
    </source>
</evidence>
<protein>
    <recommendedName>
        <fullName evidence="5">HRQ family protein 2</fullName>
    </recommendedName>
</protein>
<dbReference type="Pfam" id="PF11927">
    <property type="entry name" value="HODM_asu-like"/>
    <property type="match status" value="1"/>
</dbReference>
<sequence>MFGIHNFELIGTPLSWVLAVLGVLLVVLQGKKSWTRKAHYTPPSPSSSKTSEPQYSESSYYDIEPLPDFDITKTEPLKLRPFKPKFHMTMALESTTPSDLIAMDRTFASRCSLRKSLIATHRHETIAANPRSHAAVLELYHWLVNTYLPTRFPSVYTLTGHDLRNNITGALLPTHLHESPDNVERALQLMGENIDDEFLFLLPSPIPSDEHKYRLEAFITCFPSGFNTRSKLNLLLSQIHTPVPGYAAKLEKSMDRYFANLPVGKVVRRANWSISTNGELFCLKGNHMSADELAARDSGEGIEEIDLAKTVLRCERQTLHRLPRTRALVFAFKTYTYPISDLRDEGSGEILAEAIDGLGTGSVPDITIYKRQVVWGDKVKAFLRGEIEA</sequence>
<feature type="transmembrane region" description="Helical" evidence="2">
    <location>
        <begin position="6"/>
        <end position="28"/>
    </location>
</feature>
<evidence type="ECO:0008006" key="5">
    <source>
        <dbReference type="Google" id="ProtNLM"/>
    </source>
</evidence>
<organism evidence="3 4">
    <name type="scientific">Paraphoma chrysanthemicola</name>
    <dbReference type="NCBI Taxonomy" id="798071"/>
    <lineage>
        <taxon>Eukaryota</taxon>
        <taxon>Fungi</taxon>
        <taxon>Dikarya</taxon>
        <taxon>Ascomycota</taxon>
        <taxon>Pezizomycotina</taxon>
        <taxon>Dothideomycetes</taxon>
        <taxon>Pleosporomycetidae</taxon>
        <taxon>Pleosporales</taxon>
        <taxon>Pleosporineae</taxon>
        <taxon>Phaeosphaeriaceae</taxon>
        <taxon>Paraphoma</taxon>
    </lineage>
</organism>
<dbReference type="EMBL" id="JAGMVJ010000008">
    <property type="protein sequence ID" value="KAH7088253.1"/>
    <property type="molecule type" value="Genomic_DNA"/>
</dbReference>
<evidence type="ECO:0000313" key="3">
    <source>
        <dbReference type="EMBL" id="KAH7088253.1"/>
    </source>
</evidence>
<dbReference type="AlphaFoldDB" id="A0A8K0VYS6"/>
<proteinExistence type="predicted"/>